<dbReference type="EMBL" id="JAENJH010000006">
    <property type="protein sequence ID" value="MBK1787454.1"/>
    <property type="molecule type" value="Genomic_DNA"/>
</dbReference>
<dbReference type="GO" id="GO:0000976">
    <property type="term" value="F:transcription cis-regulatory region binding"/>
    <property type="evidence" value="ECO:0007669"/>
    <property type="project" value="TreeGrafter"/>
</dbReference>
<evidence type="ECO:0000256" key="4">
    <source>
        <dbReference type="PROSITE-ProRule" id="PRU00335"/>
    </source>
</evidence>
<proteinExistence type="predicted"/>
<protein>
    <submittedName>
        <fullName evidence="6">TetR family transcriptional regulator</fullName>
    </submittedName>
</protein>
<dbReference type="Pfam" id="PF17754">
    <property type="entry name" value="TetR_C_14"/>
    <property type="match status" value="1"/>
</dbReference>
<dbReference type="InterPro" id="IPR041347">
    <property type="entry name" value="MftR_C"/>
</dbReference>
<evidence type="ECO:0000313" key="7">
    <source>
        <dbReference type="Proteomes" id="UP000635245"/>
    </source>
</evidence>
<dbReference type="InterPro" id="IPR001647">
    <property type="entry name" value="HTH_TetR"/>
</dbReference>
<dbReference type="Pfam" id="PF00440">
    <property type="entry name" value="TetR_N"/>
    <property type="match status" value="1"/>
</dbReference>
<evidence type="ECO:0000259" key="5">
    <source>
        <dbReference type="PROSITE" id="PS50977"/>
    </source>
</evidence>
<keyword evidence="3" id="KW-0804">Transcription</keyword>
<gene>
    <name evidence="6" type="ORF">JHE00_24280</name>
</gene>
<feature type="DNA-binding region" description="H-T-H motif" evidence="4">
    <location>
        <begin position="30"/>
        <end position="49"/>
    </location>
</feature>
<dbReference type="PROSITE" id="PS50977">
    <property type="entry name" value="HTH_TETR_2"/>
    <property type="match status" value="1"/>
</dbReference>
<feature type="domain" description="HTH tetR-type" evidence="5">
    <location>
        <begin position="7"/>
        <end position="67"/>
    </location>
</feature>
<evidence type="ECO:0000256" key="1">
    <source>
        <dbReference type="ARBA" id="ARBA00023015"/>
    </source>
</evidence>
<accession>A0A934QY68</accession>
<comment type="caution">
    <text evidence="6">The sequence shown here is derived from an EMBL/GenBank/DDBJ whole genome shotgun (WGS) entry which is preliminary data.</text>
</comment>
<evidence type="ECO:0000256" key="2">
    <source>
        <dbReference type="ARBA" id="ARBA00023125"/>
    </source>
</evidence>
<reference evidence="6" key="1">
    <citation type="submission" date="2020-12" db="EMBL/GenBank/DDBJ databases">
        <title>Prauserella sp. ASG 168, a novel actinomycete isolated from cave rock.</title>
        <authorList>
            <person name="Suriyachadkun C."/>
        </authorList>
    </citation>
    <scope>NUCLEOTIDE SEQUENCE</scope>
    <source>
        <strain evidence="6">ASG 168</strain>
    </source>
</reference>
<dbReference type="Proteomes" id="UP000635245">
    <property type="component" value="Unassembled WGS sequence"/>
</dbReference>
<sequence length="205" mass="22276">MTEQRRARLRLEISRAAVRLFREHGVAGTSGERIAEEVGLSARTLWRYFRAKEECVEPVLTRSVDSFIATLRRWPVDQSLDEHLVGGPRNNDPEAVADREAVLSVIGLSRTEPALRAVWLVVYERAEAMLAELVAERLGRPPGELAVRVQAAAIAGALRITSEDLASAMLNGTTIDAAARLVEALHAATHGVAGDSLTTAQQPLP</sequence>
<dbReference type="PRINTS" id="PR00455">
    <property type="entry name" value="HTHTETR"/>
</dbReference>
<dbReference type="PANTHER" id="PTHR30055:SF238">
    <property type="entry name" value="MYCOFACTOCIN BIOSYNTHESIS TRANSCRIPTIONAL REGULATOR MFTR-RELATED"/>
    <property type="match status" value="1"/>
</dbReference>
<evidence type="ECO:0000313" key="6">
    <source>
        <dbReference type="EMBL" id="MBK1787454.1"/>
    </source>
</evidence>
<keyword evidence="2 4" id="KW-0238">DNA-binding</keyword>
<evidence type="ECO:0000256" key="3">
    <source>
        <dbReference type="ARBA" id="ARBA00023163"/>
    </source>
</evidence>
<dbReference type="InterPro" id="IPR050109">
    <property type="entry name" value="HTH-type_TetR-like_transc_reg"/>
</dbReference>
<dbReference type="GO" id="GO:0003700">
    <property type="term" value="F:DNA-binding transcription factor activity"/>
    <property type="evidence" value="ECO:0007669"/>
    <property type="project" value="TreeGrafter"/>
</dbReference>
<organism evidence="6 7">
    <name type="scientific">Prauserella cavernicola</name>
    <dbReference type="NCBI Taxonomy" id="2800127"/>
    <lineage>
        <taxon>Bacteria</taxon>
        <taxon>Bacillati</taxon>
        <taxon>Actinomycetota</taxon>
        <taxon>Actinomycetes</taxon>
        <taxon>Pseudonocardiales</taxon>
        <taxon>Pseudonocardiaceae</taxon>
        <taxon>Prauserella</taxon>
    </lineage>
</organism>
<dbReference type="PANTHER" id="PTHR30055">
    <property type="entry name" value="HTH-TYPE TRANSCRIPTIONAL REGULATOR RUTR"/>
    <property type="match status" value="1"/>
</dbReference>
<name>A0A934QY68_9PSEU</name>
<dbReference type="SUPFAM" id="SSF46689">
    <property type="entry name" value="Homeodomain-like"/>
    <property type="match status" value="1"/>
</dbReference>
<keyword evidence="7" id="KW-1185">Reference proteome</keyword>
<dbReference type="Gene3D" id="1.10.357.10">
    <property type="entry name" value="Tetracycline Repressor, domain 2"/>
    <property type="match status" value="1"/>
</dbReference>
<dbReference type="InterPro" id="IPR009057">
    <property type="entry name" value="Homeodomain-like_sf"/>
</dbReference>
<keyword evidence="1" id="KW-0805">Transcription regulation</keyword>
<dbReference type="AlphaFoldDB" id="A0A934QY68"/>